<dbReference type="AlphaFoldDB" id="K4QV35"/>
<dbReference type="HOGENOM" id="CLU_1626081_0_0_11"/>
<evidence type="ECO:0000313" key="2">
    <source>
        <dbReference type="Proteomes" id="UP000008043"/>
    </source>
</evidence>
<dbReference type="EMBL" id="HE971709">
    <property type="protein sequence ID" value="CCK24833.1"/>
    <property type="molecule type" value="Genomic_DNA"/>
</dbReference>
<proteinExistence type="predicted"/>
<dbReference type="STRING" id="1214101.BN159_0454"/>
<sequence>MRLDVDDTLVRIRDAFRAAGFPTVCSTDIDGWLKTHAAYMAPIIAMGCLPPRPARRPGLKFKDAMDLAAAVGEGFAAVRHSGTRLSPLNMRTLDRMPQELRALLLWSAFCTPMARHSLASHSGAAPGEVAALLNELQALGRSVGLPVHSLERLATRVPEALGR</sequence>
<keyword evidence="2" id="KW-1185">Reference proteome</keyword>
<reference evidence="1 2" key="1">
    <citation type="journal article" date="2012" name="J. Bacteriol.">
        <title>Genome sequence of the bacterium Streptomyces davawensis JCM 4913 and heterologous production of the unique antibiotic roseoflavin.</title>
        <authorList>
            <person name="Jankowitsch F."/>
            <person name="Schwarz J."/>
            <person name="Ruckert C."/>
            <person name="Gust B."/>
            <person name="Szczepanowski R."/>
            <person name="Blom J."/>
            <person name="Pelzer S."/>
            <person name="Kalinowski J."/>
            <person name="Mack M."/>
        </authorList>
    </citation>
    <scope>NUCLEOTIDE SEQUENCE [LARGE SCALE GENOMIC DNA]</scope>
    <source>
        <strain evidence="2">DSM 101723 / JCM 4913 / KCC S-0913 / 768</strain>
    </source>
</reference>
<gene>
    <name evidence="1" type="ORF">BN159_0454</name>
</gene>
<dbReference type="KEGG" id="sdv:BN159_0454"/>
<name>K4QV35_STRDJ</name>
<dbReference type="PATRIC" id="fig|1214101.3.peg.457"/>
<organism evidence="1 2">
    <name type="scientific">Streptomyces davaonensis (strain DSM 101723 / JCM 4913 / KCC S-0913 / 768)</name>
    <dbReference type="NCBI Taxonomy" id="1214101"/>
    <lineage>
        <taxon>Bacteria</taxon>
        <taxon>Bacillati</taxon>
        <taxon>Actinomycetota</taxon>
        <taxon>Actinomycetes</taxon>
        <taxon>Kitasatosporales</taxon>
        <taxon>Streptomycetaceae</taxon>
        <taxon>Streptomyces</taxon>
    </lineage>
</organism>
<evidence type="ECO:0000313" key="1">
    <source>
        <dbReference type="EMBL" id="CCK24833.1"/>
    </source>
</evidence>
<accession>K4QV35</accession>
<dbReference type="Proteomes" id="UP000008043">
    <property type="component" value="Chromosome"/>
</dbReference>
<protein>
    <submittedName>
        <fullName evidence="1">Uncharacterized protein</fullName>
    </submittedName>
</protein>
<dbReference type="eggNOG" id="COG1893">
    <property type="taxonomic scope" value="Bacteria"/>
</dbReference>